<sequence length="189" mass="20986">MNKMKINTSLIVILLLLMNQTSWARSVAEAKFNLKAKTGSPTCVFSAQEQNVDFGVIYKGDGEDDIIKPVDLTLDCSASVSLPDSLTISFTPAGDLLKYNGVESEKNLLIPATMNGMPSGFEYEFNLYMFYDSLKVNLDVNLFTSLDVDISGNSTSKKFSMDIRRHVYDSNLLTSGTYLTSLTMNVHYE</sequence>
<gene>
    <name evidence="2" type="ORF">EKG95_25715</name>
</gene>
<proteinExistence type="predicted"/>
<organism evidence="2">
    <name type="scientific">Salmonella enterica subsp. enterica serovar Aqua</name>
    <dbReference type="NCBI Taxonomy" id="1302615"/>
    <lineage>
        <taxon>Bacteria</taxon>
        <taxon>Pseudomonadati</taxon>
        <taxon>Pseudomonadota</taxon>
        <taxon>Gammaproteobacteria</taxon>
        <taxon>Enterobacterales</taxon>
        <taxon>Enterobacteriaceae</taxon>
        <taxon>Salmonella</taxon>
    </lineage>
</organism>
<name>A0A5X6ER83_SALET</name>
<feature type="signal peptide" evidence="1">
    <location>
        <begin position="1"/>
        <end position="24"/>
    </location>
</feature>
<comment type="caution">
    <text evidence="2">The sequence shown here is derived from an EMBL/GenBank/DDBJ whole genome shotgun (WGS) entry which is preliminary data.</text>
</comment>
<reference evidence="2" key="1">
    <citation type="submission" date="2018-12" db="EMBL/GenBank/DDBJ databases">
        <authorList>
            <person name="Ashton P.M."/>
            <person name="Dallman T."/>
            <person name="Nair S."/>
            <person name="De Pinna E."/>
            <person name="Peters T."/>
            <person name="Grant K."/>
        </authorList>
    </citation>
    <scope>NUCLEOTIDE SEQUENCE</scope>
    <source>
        <strain evidence="2">650060</strain>
    </source>
</reference>
<keyword evidence="1" id="KW-0732">Signal</keyword>
<evidence type="ECO:0000313" key="2">
    <source>
        <dbReference type="EMBL" id="ECA3795146.1"/>
    </source>
</evidence>
<accession>A0A5X6ER83</accession>
<protein>
    <submittedName>
        <fullName evidence="2">Type 1 fimbrial protein</fullName>
    </submittedName>
</protein>
<feature type="chain" id="PRO_5024900367" evidence="1">
    <location>
        <begin position="25"/>
        <end position="189"/>
    </location>
</feature>
<dbReference type="AlphaFoldDB" id="A0A5X6ER83"/>
<evidence type="ECO:0000256" key="1">
    <source>
        <dbReference type="SAM" id="SignalP"/>
    </source>
</evidence>
<dbReference type="EMBL" id="AAHUDZ010000064">
    <property type="protein sequence ID" value="ECA3795146.1"/>
    <property type="molecule type" value="Genomic_DNA"/>
</dbReference>